<dbReference type="AlphaFoldDB" id="A0A0F9FN37"/>
<reference evidence="1" key="1">
    <citation type="journal article" date="2015" name="Nature">
        <title>Complex archaea that bridge the gap between prokaryotes and eukaryotes.</title>
        <authorList>
            <person name="Spang A."/>
            <person name="Saw J.H."/>
            <person name="Jorgensen S.L."/>
            <person name="Zaremba-Niedzwiedzka K."/>
            <person name="Martijn J."/>
            <person name="Lind A.E."/>
            <person name="van Eijk R."/>
            <person name="Schleper C."/>
            <person name="Guy L."/>
            <person name="Ettema T.J."/>
        </authorList>
    </citation>
    <scope>NUCLEOTIDE SEQUENCE</scope>
</reference>
<comment type="caution">
    <text evidence="1">The sequence shown here is derived from an EMBL/GenBank/DDBJ whole genome shotgun (WGS) entry which is preliminary data.</text>
</comment>
<proteinExistence type="predicted"/>
<organism evidence="1">
    <name type="scientific">marine sediment metagenome</name>
    <dbReference type="NCBI Taxonomy" id="412755"/>
    <lineage>
        <taxon>unclassified sequences</taxon>
        <taxon>metagenomes</taxon>
        <taxon>ecological metagenomes</taxon>
    </lineage>
</organism>
<protein>
    <submittedName>
        <fullName evidence="1">Uncharacterized protein</fullName>
    </submittedName>
</protein>
<sequence length="64" mass="7025">IALGVPVEELEKKINIDSDELVGHEAVLEVITEVYNDRPVNRVKRVLPSDAPTDAAETVTVDEL</sequence>
<feature type="non-terminal residue" evidence="1">
    <location>
        <position position="1"/>
    </location>
</feature>
<evidence type="ECO:0000313" key="1">
    <source>
        <dbReference type="EMBL" id="KKL58710.1"/>
    </source>
</evidence>
<accession>A0A0F9FN37</accession>
<dbReference type="EMBL" id="LAZR01029729">
    <property type="protein sequence ID" value="KKL58710.1"/>
    <property type="molecule type" value="Genomic_DNA"/>
</dbReference>
<gene>
    <name evidence="1" type="ORF">LCGC14_2222710</name>
</gene>
<name>A0A0F9FN37_9ZZZZ</name>